<dbReference type="EMBL" id="ABJB010984577">
    <property type="status" value="NOT_ANNOTATED_CDS"/>
    <property type="molecule type" value="Genomic_DNA"/>
</dbReference>
<dbReference type="PANTHER" id="PTHR12658">
    <property type="entry name" value="BETA-TUBULIN COFACTOR D"/>
    <property type="match status" value="1"/>
</dbReference>
<evidence type="ECO:0000256" key="1">
    <source>
        <dbReference type="PROSITE-ProRule" id="PRU00103"/>
    </source>
</evidence>
<feature type="domain" description="Tubulin-folding cofactor D ARM repeats" evidence="2">
    <location>
        <begin position="225"/>
        <end position="457"/>
    </location>
</feature>
<keyword evidence="5" id="KW-1185">Reference proteome</keyword>
<dbReference type="OrthoDB" id="10253476at2759"/>
<dbReference type="EMBL" id="ABJB010807041">
    <property type="status" value="NOT_ANNOTATED_CDS"/>
    <property type="molecule type" value="Genomic_DNA"/>
</dbReference>
<dbReference type="VEuPathDB" id="VectorBase:ISCI018204"/>
<dbReference type="EnsemblMetazoa" id="ISCW018204-RA">
    <property type="protein sequence ID" value="ISCW018204-PA"/>
    <property type="gene ID" value="ISCW018204"/>
</dbReference>
<dbReference type="EMBL" id="ABJB010833103">
    <property type="status" value="NOT_ANNOTATED_CDS"/>
    <property type="molecule type" value="Genomic_DNA"/>
</dbReference>
<dbReference type="InterPro" id="IPR058033">
    <property type="entry name" value="ARM_TBCD_2nd"/>
</dbReference>
<dbReference type="InterPro" id="IPR033162">
    <property type="entry name" value="TBCD"/>
</dbReference>
<dbReference type="GO" id="GO:0000226">
    <property type="term" value="P:microtubule cytoskeleton organization"/>
    <property type="evidence" value="ECO:0000318"/>
    <property type="project" value="GO_Central"/>
</dbReference>
<dbReference type="GO" id="GO:0034333">
    <property type="term" value="P:adherens junction assembly"/>
    <property type="evidence" value="ECO:0000318"/>
    <property type="project" value="GO_Central"/>
</dbReference>
<dbReference type="SUPFAM" id="SSF48371">
    <property type="entry name" value="ARM repeat"/>
    <property type="match status" value="1"/>
</dbReference>
<gene>
    <name evidence="3" type="ORF">IscW_ISCW018204</name>
</gene>
<evidence type="ECO:0000313" key="3">
    <source>
        <dbReference type="EMBL" id="EEC04832.1"/>
    </source>
</evidence>
<dbReference type="GO" id="GO:0005096">
    <property type="term" value="F:GTPase activator activity"/>
    <property type="evidence" value="ECO:0000318"/>
    <property type="project" value="GO_Central"/>
</dbReference>
<dbReference type="STRING" id="6945.B7PE10"/>
<dbReference type="EMBL" id="ABJB011016871">
    <property type="status" value="NOT_ANNOTATED_CDS"/>
    <property type="molecule type" value="Genomic_DNA"/>
</dbReference>
<dbReference type="VEuPathDB" id="VectorBase:ISCW018204"/>
<dbReference type="EMBL" id="ABJB010482358">
    <property type="status" value="NOT_ANNOTATED_CDS"/>
    <property type="molecule type" value="Genomic_DNA"/>
</dbReference>
<dbReference type="InterPro" id="IPR021133">
    <property type="entry name" value="HEAT_type_2"/>
</dbReference>
<name>B7PE10_IXOSC</name>
<accession>B7PE10</accession>
<dbReference type="PANTHER" id="PTHR12658:SF0">
    <property type="entry name" value="TUBULIN-SPECIFIC CHAPERONE D"/>
    <property type="match status" value="1"/>
</dbReference>
<dbReference type="Pfam" id="PF23579">
    <property type="entry name" value="ARM_TBCD"/>
    <property type="match status" value="1"/>
</dbReference>
<dbReference type="GO" id="GO:0048487">
    <property type="term" value="F:beta-tubulin binding"/>
    <property type="evidence" value="ECO:0000318"/>
    <property type="project" value="GO_Central"/>
</dbReference>
<dbReference type="AlphaFoldDB" id="B7PE10"/>
<dbReference type="Proteomes" id="UP000001555">
    <property type="component" value="Unassembled WGS sequence"/>
</dbReference>
<dbReference type="FunCoup" id="B7PE10">
    <property type="interactions" value="1312"/>
</dbReference>
<dbReference type="GO" id="GO:0007021">
    <property type="term" value="P:tubulin complex assembly"/>
    <property type="evidence" value="ECO:0007669"/>
    <property type="project" value="InterPro"/>
</dbReference>
<dbReference type="PROSITE" id="PS50077">
    <property type="entry name" value="HEAT_REPEAT"/>
    <property type="match status" value="1"/>
</dbReference>
<dbReference type="GO" id="GO:0007023">
    <property type="term" value="P:post-chaperonin tubulin folding pathway"/>
    <property type="evidence" value="ECO:0007669"/>
    <property type="project" value="InterPro"/>
</dbReference>
<dbReference type="InterPro" id="IPR011989">
    <property type="entry name" value="ARM-like"/>
</dbReference>
<reference evidence="3 5" key="1">
    <citation type="submission" date="2008-03" db="EMBL/GenBank/DDBJ databases">
        <title>Annotation of Ixodes scapularis.</title>
        <authorList>
            <consortium name="Ixodes scapularis Genome Project Consortium"/>
            <person name="Caler E."/>
            <person name="Hannick L.I."/>
            <person name="Bidwell S."/>
            <person name="Joardar V."/>
            <person name="Thiagarajan M."/>
            <person name="Amedeo P."/>
            <person name="Galinsky K.J."/>
            <person name="Schobel S."/>
            <person name="Inman J."/>
            <person name="Hostetler J."/>
            <person name="Miller J."/>
            <person name="Hammond M."/>
            <person name="Megy K."/>
            <person name="Lawson D."/>
            <person name="Kodira C."/>
            <person name="Sutton G."/>
            <person name="Meyer J."/>
            <person name="Hill C.A."/>
            <person name="Birren B."/>
            <person name="Nene V."/>
            <person name="Collins F."/>
            <person name="Alarcon-Chaidez F."/>
            <person name="Wikel S."/>
            <person name="Strausberg R."/>
        </authorList>
    </citation>
    <scope>NUCLEOTIDE SEQUENCE [LARGE SCALE GENOMIC DNA]</scope>
    <source>
        <strain evidence="5">Wikel</strain>
        <strain evidence="3">Wikel colony</strain>
    </source>
</reference>
<dbReference type="EMBL" id="ABJB010216970">
    <property type="status" value="NOT_ANNOTATED_CDS"/>
    <property type="molecule type" value="Genomic_DNA"/>
</dbReference>
<dbReference type="EMBL" id="ABJB010240620">
    <property type="status" value="NOT_ANNOTATED_CDS"/>
    <property type="molecule type" value="Genomic_DNA"/>
</dbReference>
<dbReference type="EMBL" id="DS692880">
    <property type="protein sequence ID" value="EEC04832.1"/>
    <property type="molecule type" value="Genomic_DNA"/>
</dbReference>
<dbReference type="InterPro" id="IPR016024">
    <property type="entry name" value="ARM-type_fold"/>
</dbReference>
<dbReference type="GO" id="GO:0070830">
    <property type="term" value="P:bicellular tight junction assembly"/>
    <property type="evidence" value="ECO:0000318"/>
    <property type="project" value="GO_Central"/>
</dbReference>
<feature type="non-terminal residue" evidence="3">
    <location>
        <position position="1"/>
    </location>
</feature>
<dbReference type="PaxDb" id="6945-B7PE10"/>
<dbReference type="Pfam" id="PF25767">
    <property type="entry name" value="ARM_TBCD_2nd"/>
    <property type="match status" value="1"/>
</dbReference>
<evidence type="ECO:0007829" key="6">
    <source>
        <dbReference type="PeptideAtlas" id="B7PE10"/>
    </source>
</evidence>
<dbReference type="EMBL" id="ABJB011027879">
    <property type="status" value="NOT_ANNOTATED_CDS"/>
    <property type="molecule type" value="Genomic_DNA"/>
</dbReference>
<evidence type="ECO:0000259" key="2">
    <source>
        <dbReference type="Pfam" id="PF25767"/>
    </source>
</evidence>
<dbReference type="GO" id="GO:0006457">
    <property type="term" value="P:protein folding"/>
    <property type="evidence" value="ECO:0000318"/>
    <property type="project" value="GO_Central"/>
</dbReference>
<dbReference type="Gene3D" id="1.25.10.10">
    <property type="entry name" value="Leucine-rich Repeat Variant"/>
    <property type="match status" value="2"/>
</dbReference>
<keyword evidence="6" id="KW-1267">Proteomics identification</keyword>
<proteinExistence type="evidence at protein level"/>
<dbReference type="VEuPathDB" id="VectorBase:ISCP_027346"/>
<sequence length="842" mass="93662">FQEFKRLFDKYLEQPYLLDGHLEQIVRTLIEPIRSASCPEAVLQKCLIFLQVPTSVRGYKAVVHHLPHEISDIEPVLQLLERVTPIQTACHPTVNMLLLWLSVVAIVPFQLSRLDSGDGFNKSIAERILSIVKVHLSSGGHKTVAPALLAANFITRPDIVDVHLDDFFAWIQEVKQPLFGWLNIMLATLARVFKLANRDVLCKHAKSLLTLLSHKCIKANPNIVVRKLSMKLFQRIGLSYLPANLAPWRHLRRVKQLVDGLNADTSSTEPAFPSMKENTNFEVPPIIEEVVDKLLEGLVDEGLNVRWSAAKGIGRIASRLPKEMASEVVSSIFSQFEAQIENTSWHGGCLALAELGRRGTLLPEHLPQVVDAVVKSLVFDERWGKCAIGSPTRDAACYVTWTLGRSYDPCDIAPFVSSLATTLICVALFDRELNCRRAAAAAFQECVGRLGTFPHGISIISIVSYFSLSRIQTSYLSVSLQVADFPEYTQHLILHLINEKVGHWDRNIRVLCSQALFKLTAKDPHFMIDTCVPKLLAAMSNHDGSVKHGTVLSLAEVVHALSIWAREREKSIEDILGKCLLFLCIWVCVVAFTHKSYAHVTAEIIAISSLFWKSVFMVSSEIASFLFLIESWQSIIEACLRWDDKTLRCQACSSLSVFMEEYYGGDAGACERIVGTYVENLRSPTEGVRSNFAQALGALPSFMHRAYQVPILEGLCLCASSEGYEHVESRKEAVLALSRFYISMGAGGAAGVPDLGHLVAILLKNMEDYSQSPMKGDLGALVRMACMTAFKDVVCYFASVAPEILPETFVAEMMRALAQQCVEPVDNLRVHATKTFLSILHR</sequence>
<evidence type="ECO:0000313" key="5">
    <source>
        <dbReference type="Proteomes" id="UP000001555"/>
    </source>
</evidence>
<evidence type="ECO:0000313" key="4">
    <source>
        <dbReference type="EnsemblMetazoa" id="ISCW018204-PA"/>
    </source>
</evidence>
<feature type="repeat" description="HEAT" evidence="1">
    <location>
        <begin position="290"/>
        <end position="327"/>
    </location>
</feature>
<dbReference type="HOGENOM" id="CLU_003043_0_0_1"/>
<organism>
    <name type="scientific">Ixodes scapularis</name>
    <name type="common">Black-legged tick</name>
    <name type="synonym">Deer tick</name>
    <dbReference type="NCBI Taxonomy" id="6945"/>
    <lineage>
        <taxon>Eukaryota</taxon>
        <taxon>Metazoa</taxon>
        <taxon>Ecdysozoa</taxon>
        <taxon>Arthropoda</taxon>
        <taxon>Chelicerata</taxon>
        <taxon>Arachnida</taxon>
        <taxon>Acari</taxon>
        <taxon>Parasitiformes</taxon>
        <taxon>Ixodida</taxon>
        <taxon>Ixodoidea</taxon>
        <taxon>Ixodidae</taxon>
        <taxon>Ixodinae</taxon>
        <taxon>Ixodes</taxon>
    </lineage>
</organism>
<reference evidence="4" key="2">
    <citation type="submission" date="2020-05" db="UniProtKB">
        <authorList>
            <consortium name="EnsemblMetazoa"/>
        </authorList>
    </citation>
    <scope>IDENTIFICATION</scope>
    <source>
        <strain evidence="4">wikel</strain>
    </source>
</reference>
<protein>
    <submittedName>
        <fullName evidence="3 4">Beta-tubulin cofactor D, putative</fullName>
    </submittedName>
</protein>
<dbReference type="GO" id="GO:0016328">
    <property type="term" value="C:lateral plasma membrane"/>
    <property type="evidence" value="ECO:0000318"/>
    <property type="project" value="GO_Central"/>
</dbReference>